<evidence type="ECO:0000259" key="4">
    <source>
        <dbReference type="Pfam" id="PF13290"/>
    </source>
</evidence>
<evidence type="ECO:0000313" key="5">
    <source>
        <dbReference type="EMBL" id="SJZ89000.1"/>
    </source>
</evidence>
<dbReference type="Pfam" id="PF11783">
    <property type="entry name" value="Cytochrome_cB"/>
    <property type="match status" value="1"/>
</dbReference>
<evidence type="ECO:0000256" key="1">
    <source>
        <dbReference type="ARBA" id="ARBA00022729"/>
    </source>
</evidence>
<dbReference type="EMBL" id="FUWR01000009">
    <property type="protein sequence ID" value="SJZ89000.1"/>
    <property type="molecule type" value="Genomic_DNA"/>
</dbReference>
<organism evidence="5 6">
    <name type="scientific">Trichlorobacter thiogenes</name>
    <dbReference type="NCBI Taxonomy" id="115783"/>
    <lineage>
        <taxon>Bacteria</taxon>
        <taxon>Pseudomonadati</taxon>
        <taxon>Thermodesulfobacteriota</taxon>
        <taxon>Desulfuromonadia</taxon>
        <taxon>Geobacterales</taxon>
        <taxon>Geobacteraceae</taxon>
        <taxon>Trichlorobacter</taxon>
    </lineage>
</organism>
<dbReference type="InterPro" id="IPR051829">
    <property type="entry name" value="Multiheme_Cytochr_ET"/>
</dbReference>
<dbReference type="Pfam" id="PF01835">
    <property type="entry name" value="MG2"/>
    <property type="match status" value="1"/>
</dbReference>
<reference evidence="6" key="1">
    <citation type="submission" date="2017-02" db="EMBL/GenBank/DDBJ databases">
        <authorList>
            <person name="Varghese N."/>
            <person name="Submissions S."/>
        </authorList>
    </citation>
    <scope>NUCLEOTIDE SEQUENCE [LARGE SCALE GENOMIC DNA]</scope>
    <source>
        <strain evidence="6">ATCC BAA-34</strain>
    </source>
</reference>
<proteinExistence type="predicted"/>
<protein>
    <submittedName>
        <fullName evidence="5">MG2 domain-containing protein</fullName>
    </submittedName>
</protein>
<dbReference type="InterPro" id="IPR002890">
    <property type="entry name" value="MG2"/>
</dbReference>
<sequence>MKNLSGLICFVVTLAVTTMASAASYTLTITTDKTSYAPGQTMNITAIFKKDSTGITSPSKREVRIKDSSGNELVKTSMSNAGSGKYTYAYKLSSAARTGKYEVRGEFESNGNKKTAYSYPLVATSTVDTIAPITSVSPAGGSYTTTQSVRLTANETATIYYTTNGSTPTTASAKYSAPLTISATTTLKYFARDTAGNNEAVKTATYTISSTPPADTTAPVTSVSPAGGSYTTAQSVRLTANEAATIYYTTNGSTPTTASAVYSAPLAISATTTLKYFARDTAGNNEAVKTATYTIGSSGGSGPHANLTYTGNTMCLQCHTKQATDLAGSVHYKWESPYDKISNKPGVTGGKLNTAVNAYCINTLGNWNGCGSCHIGAGAKPGTVADATKNIDCLVCHQKEYKRTRNSTTGLFEPDTTTMTISMDAAVQTLHKPVKSNCLQCHAKGGGGDALKRGDLALINGTTTDRNYDVHMASTGANLSCQQCHTTTNHHVAGRGSDLRPTDSTTTVGCATSSCHSNKAALNAGHATTAINTHLKRVACQTCHIPTYGKQAADAVLNTTTGFGDQKTETDRTWATPEWSVANNRWEPTVVKSNNLKPIYAFFDGSSWVYDLHDVAVIDPATGNYKISRPNGGINTPNTKLYPFKYKTSTQPIHTASGKLIALNTSVYFKTADVAGAIQSGLTNMGLPAGDPYTMVKADEYQMLNHTVSPKASALQCAACHGTTSTPATQMNLKSMGYILKGTEATVCTQCHGTEDMPSFTSLHSKHVTSKKIDCSMCHTFSRAAERGLTIGIKN</sequence>
<dbReference type="PANTHER" id="PTHR35038:SF6">
    <property type="entry name" value="SURFACE LOCALIZED DECAHEME CYTOCHROME C LIPOPROTEIN"/>
    <property type="match status" value="1"/>
</dbReference>
<evidence type="ECO:0000313" key="6">
    <source>
        <dbReference type="Proteomes" id="UP000190102"/>
    </source>
</evidence>
<dbReference type="RefSeq" id="WP_078790213.1">
    <property type="nucleotide sequence ID" value="NZ_FUWR01000009.1"/>
</dbReference>
<dbReference type="OrthoDB" id="9788513at2"/>
<dbReference type="SUPFAM" id="SSF48695">
    <property type="entry name" value="Multiheme cytochromes"/>
    <property type="match status" value="2"/>
</dbReference>
<evidence type="ECO:0000259" key="3">
    <source>
        <dbReference type="Pfam" id="PF01835"/>
    </source>
</evidence>
<dbReference type="Gene3D" id="2.60.40.1930">
    <property type="match status" value="1"/>
</dbReference>
<dbReference type="AlphaFoldDB" id="A0A1T4PBR3"/>
<feature type="signal peptide" evidence="2">
    <location>
        <begin position="1"/>
        <end position="22"/>
    </location>
</feature>
<dbReference type="GO" id="GO:0016491">
    <property type="term" value="F:oxidoreductase activity"/>
    <property type="evidence" value="ECO:0007669"/>
    <property type="project" value="TreeGrafter"/>
</dbReference>
<dbReference type="Proteomes" id="UP000190102">
    <property type="component" value="Unassembled WGS sequence"/>
</dbReference>
<dbReference type="Gene3D" id="1.10.1130.10">
    <property type="entry name" value="Flavocytochrome C3, Chain A"/>
    <property type="match status" value="1"/>
</dbReference>
<dbReference type="Pfam" id="PF13290">
    <property type="entry name" value="CHB_HEX_C_1"/>
    <property type="match status" value="2"/>
</dbReference>
<dbReference type="InterPro" id="IPR059177">
    <property type="entry name" value="GH29D-like_dom"/>
</dbReference>
<dbReference type="STRING" id="115783.SAMN02745119_01924"/>
<feature type="domain" description="GH29D-like beta-sandwich" evidence="4">
    <location>
        <begin position="138"/>
        <end position="203"/>
    </location>
</feature>
<name>A0A1T4PBR3_9BACT</name>
<keyword evidence="1 2" id="KW-0732">Signal</keyword>
<dbReference type="InterPro" id="IPR036280">
    <property type="entry name" value="Multihaem_cyt_sf"/>
</dbReference>
<evidence type="ECO:0000256" key="2">
    <source>
        <dbReference type="SAM" id="SignalP"/>
    </source>
</evidence>
<keyword evidence="6" id="KW-1185">Reference proteome</keyword>
<dbReference type="GO" id="GO:0004866">
    <property type="term" value="F:endopeptidase inhibitor activity"/>
    <property type="evidence" value="ECO:0007669"/>
    <property type="project" value="InterPro"/>
</dbReference>
<feature type="domain" description="Macroglobulin" evidence="3">
    <location>
        <begin position="29"/>
        <end position="116"/>
    </location>
</feature>
<feature type="chain" id="PRO_5013024301" evidence="2">
    <location>
        <begin position="23"/>
        <end position="795"/>
    </location>
</feature>
<feature type="domain" description="GH29D-like beta-sandwich" evidence="4">
    <location>
        <begin position="225"/>
        <end position="290"/>
    </location>
</feature>
<dbReference type="InterPro" id="IPR024673">
    <property type="entry name" value="Octahem_Cyt_c"/>
</dbReference>
<dbReference type="PANTHER" id="PTHR35038">
    <property type="entry name" value="DISSIMILATORY SULFITE REDUCTASE SIRA"/>
    <property type="match status" value="1"/>
</dbReference>
<accession>A0A1T4PBR3</accession>
<gene>
    <name evidence="5" type="ORF">SAMN02745119_01924</name>
</gene>